<dbReference type="GeneID" id="15805440"/>
<dbReference type="EMBL" id="CP001670">
    <property type="protein sequence ID" value="AFZ80795.1"/>
    <property type="molecule type" value="Genomic_DNA"/>
</dbReference>
<name>L0AZ05_THEEQ</name>
<gene>
    <name evidence="2" type="ORF">BEWA_002020</name>
</gene>
<evidence type="ECO:0000313" key="2">
    <source>
        <dbReference type="EMBL" id="AFZ80795.1"/>
    </source>
</evidence>
<proteinExistence type="predicted"/>
<evidence type="ECO:0000256" key="1">
    <source>
        <dbReference type="SAM" id="Phobius"/>
    </source>
</evidence>
<organism evidence="2 3">
    <name type="scientific">Theileria equi strain WA</name>
    <dbReference type="NCBI Taxonomy" id="1537102"/>
    <lineage>
        <taxon>Eukaryota</taxon>
        <taxon>Sar</taxon>
        <taxon>Alveolata</taxon>
        <taxon>Apicomplexa</taxon>
        <taxon>Aconoidasida</taxon>
        <taxon>Piroplasmida</taxon>
        <taxon>Theileriidae</taxon>
        <taxon>Theileria</taxon>
    </lineage>
</organism>
<dbReference type="KEGG" id="beq:BEWA_002020"/>
<keyword evidence="1" id="KW-0812">Transmembrane</keyword>
<dbReference type="AlphaFoldDB" id="L0AZ05"/>
<keyword evidence="3" id="KW-1185">Reference proteome</keyword>
<accession>L0AZ05</accession>
<reference evidence="2 3" key="1">
    <citation type="journal article" date="2012" name="BMC Genomics">
        <title>Comparative genomic analysis and phylogenetic position of Theileria equi.</title>
        <authorList>
            <person name="Kappmeyer L.S."/>
            <person name="Thiagarajan M."/>
            <person name="Herndon D.R."/>
            <person name="Ramsay J.D."/>
            <person name="Caler E."/>
            <person name="Djikeng A."/>
            <person name="Gillespie J.J."/>
            <person name="Lau A.O."/>
            <person name="Roalson E.H."/>
            <person name="Silva J.C."/>
            <person name="Silva M.G."/>
            <person name="Suarez C.E."/>
            <person name="Ueti M.W."/>
            <person name="Nene V.M."/>
            <person name="Mealey R.H."/>
            <person name="Knowles D.P."/>
            <person name="Brayton K.A."/>
        </authorList>
    </citation>
    <scope>NUCLEOTIDE SEQUENCE [LARGE SCALE GENOMIC DNA]</scope>
    <source>
        <strain evidence="2 3">WA</strain>
    </source>
</reference>
<sequence length="457" mass="52222">MTEGVTINIGYQPATSAKGRNYSYGPVEVIEIDDQEEVKGYKKCVHRTRDHAKIKTINNKWKRLEGFEDELDKHDLIVVYFWKRDSEHSRPLMIKLGESYYVTVNAVDWTKEDLHPAILQNSLDKENCRWNKLHVADIGHNPRANTSYNCPACNGSIKTLLEYDCTYASKYNYVTYTHISPTGFATVRNGEVTIFSPDDNVKNIHIYWYSIAGNSTPLLFYYMSQESNSWFVRYHGDLFWTYFDHPRLSSREFPGKIAKALENHSIPKVEIRASLYGAYSPTGTALEFDVGESQVPGSEYYRFKHTMSPEGTFKVKQVVHKGEKLEDIKSFDPLLSVSAYYYGNDPMDISNLLMVELEKQSDKEKKYVYFSKPVLAACDWRKDERSTFLSAEQLKEKLDKVRAIRISDLNNRGVESSGGHSSSLHIGAIIGGVVGALVALLVLGFIIRKVMAMLRYL</sequence>
<dbReference type="RefSeq" id="XP_004830461.1">
    <property type="nucleotide sequence ID" value="XM_004830404.1"/>
</dbReference>
<keyword evidence="1" id="KW-1133">Transmembrane helix</keyword>
<evidence type="ECO:0000313" key="3">
    <source>
        <dbReference type="Proteomes" id="UP000031512"/>
    </source>
</evidence>
<protein>
    <submittedName>
        <fullName evidence="2">Uncharacterized protein</fullName>
    </submittedName>
</protein>
<dbReference type="VEuPathDB" id="PiroplasmaDB:BEWA_002020"/>
<keyword evidence="1" id="KW-0472">Membrane</keyword>
<feature type="transmembrane region" description="Helical" evidence="1">
    <location>
        <begin position="424"/>
        <end position="447"/>
    </location>
</feature>
<dbReference type="Proteomes" id="UP000031512">
    <property type="component" value="Chromosome 3"/>
</dbReference>